<evidence type="ECO:0008006" key="4">
    <source>
        <dbReference type="Google" id="ProtNLM"/>
    </source>
</evidence>
<dbReference type="InterPro" id="IPR037919">
    <property type="entry name" value="OGT"/>
</dbReference>
<accession>A0A918XWB2</accession>
<feature type="repeat" description="TPR" evidence="1">
    <location>
        <begin position="115"/>
        <end position="148"/>
    </location>
</feature>
<name>A0A918XWB2_9PROT</name>
<evidence type="ECO:0000256" key="1">
    <source>
        <dbReference type="PROSITE-ProRule" id="PRU00339"/>
    </source>
</evidence>
<evidence type="ECO:0000313" key="2">
    <source>
        <dbReference type="EMBL" id="GHD60901.1"/>
    </source>
</evidence>
<protein>
    <recommendedName>
        <fullName evidence="4">Tetratricopeptide repeat protein</fullName>
    </recommendedName>
</protein>
<dbReference type="InterPro" id="IPR019734">
    <property type="entry name" value="TPR_rpt"/>
</dbReference>
<gene>
    <name evidence="2" type="ORF">GCM10017083_47520</name>
</gene>
<proteinExistence type="predicted"/>
<dbReference type="PANTHER" id="PTHR44366:SF1">
    <property type="entry name" value="UDP-N-ACETYLGLUCOSAMINE--PEPTIDE N-ACETYLGLUCOSAMINYLTRANSFERASE 110 KDA SUBUNIT"/>
    <property type="match status" value="1"/>
</dbReference>
<dbReference type="Gene3D" id="1.25.40.10">
    <property type="entry name" value="Tetratricopeptide repeat domain"/>
    <property type="match status" value="2"/>
</dbReference>
<dbReference type="GO" id="GO:0097363">
    <property type="term" value="F:protein O-acetylglucosaminyltransferase activity"/>
    <property type="evidence" value="ECO:0007669"/>
    <property type="project" value="TreeGrafter"/>
</dbReference>
<keyword evidence="1" id="KW-0802">TPR repeat</keyword>
<feature type="repeat" description="TPR" evidence="1">
    <location>
        <begin position="81"/>
        <end position="114"/>
    </location>
</feature>
<reference evidence="2" key="1">
    <citation type="journal article" date="2014" name="Int. J. Syst. Evol. Microbiol.">
        <title>Complete genome sequence of Corynebacterium casei LMG S-19264T (=DSM 44701T), isolated from a smear-ripened cheese.</title>
        <authorList>
            <consortium name="US DOE Joint Genome Institute (JGI-PGF)"/>
            <person name="Walter F."/>
            <person name="Albersmeier A."/>
            <person name="Kalinowski J."/>
            <person name="Ruckert C."/>
        </authorList>
    </citation>
    <scope>NUCLEOTIDE SEQUENCE</scope>
    <source>
        <strain evidence="2">KCTC 42651</strain>
    </source>
</reference>
<dbReference type="EMBL" id="BMZS01000012">
    <property type="protein sequence ID" value="GHD60901.1"/>
    <property type="molecule type" value="Genomic_DNA"/>
</dbReference>
<dbReference type="SUPFAM" id="SSF53756">
    <property type="entry name" value="UDP-Glycosyltransferase/glycogen phosphorylase"/>
    <property type="match status" value="1"/>
</dbReference>
<dbReference type="SUPFAM" id="SSF48452">
    <property type="entry name" value="TPR-like"/>
    <property type="match status" value="2"/>
</dbReference>
<dbReference type="Pfam" id="PF13181">
    <property type="entry name" value="TPR_8"/>
    <property type="match status" value="1"/>
</dbReference>
<dbReference type="InterPro" id="IPR011990">
    <property type="entry name" value="TPR-like_helical_dom_sf"/>
</dbReference>
<dbReference type="PROSITE" id="PS50005">
    <property type="entry name" value="TPR"/>
    <property type="match status" value="2"/>
</dbReference>
<dbReference type="PANTHER" id="PTHR44366">
    <property type="entry name" value="UDP-N-ACETYLGLUCOSAMINE--PEPTIDE N-ACETYLGLUCOSAMINYLTRANSFERASE 110 KDA SUBUNIT"/>
    <property type="match status" value="1"/>
</dbReference>
<sequence>MAAAKSGAASAELVRSFNAAVAHHSAGRLGEARDLYERLLKRLPDHPDLLDLYGTLRHQLGDHAAAAAFVGRSVARRPAAPAAWNHLGSIRRALGQADQADSAFRRSAMIMPAAAEPWINIGIVANDRGDPERAVRAGRRALSVQPSLTEVRVQVGAALSALGRIVESLDALLPVRRVAPLRADLALHLSAVQAAVGDHAAALDTARRGIVANPIVHELYPRLLGVRDPESDTDAFVRWAGFATCLRPGEARLWANRAAELYRAARFDAAGRQAMRAGVLEPADRAALQNMVSSAYSLRRFEHGRRVAQWCLAAHPGAADVRFALAEIELVIGDLGRAWTLYEARIVRADAMPRLGLPPRWDGPGTEDGPLLVAAEQGIGDEVVFLSCLPDLLDAVSVPVVVEVDRRLVPVMARSFPGVRVVARQYPADAPGRRLLDYRDLVAREGLRRVVFAGSLPRYFRRDRSRPSDRGGYLVPDAELVAAWRTRLAGGRPATTVGLVWKSARMTRFRAQFHAGILDWAPILAVPGCSFVSLMPGEVDAEIARVRERLGVTIERPAGLDPWNDIDSLMALMASLDVVVAARTATCAFAGAIGVPTIRVAPSYYRITDDRDLFFANVTPVLDRLAAFDARVAAEAAARLLSERTSQP</sequence>
<dbReference type="RefSeq" id="WP_189994367.1">
    <property type="nucleotide sequence ID" value="NZ_BMZS01000012.1"/>
</dbReference>
<keyword evidence="3" id="KW-1185">Reference proteome</keyword>
<dbReference type="SMART" id="SM00028">
    <property type="entry name" value="TPR"/>
    <property type="match status" value="3"/>
</dbReference>
<dbReference type="Proteomes" id="UP000630353">
    <property type="component" value="Unassembled WGS sequence"/>
</dbReference>
<comment type="caution">
    <text evidence="2">The sequence shown here is derived from an EMBL/GenBank/DDBJ whole genome shotgun (WGS) entry which is preliminary data.</text>
</comment>
<evidence type="ECO:0000313" key="3">
    <source>
        <dbReference type="Proteomes" id="UP000630353"/>
    </source>
</evidence>
<organism evidence="2 3">
    <name type="scientific">Thalassobaculum fulvum</name>
    <dbReference type="NCBI Taxonomy" id="1633335"/>
    <lineage>
        <taxon>Bacteria</taxon>
        <taxon>Pseudomonadati</taxon>
        <taxon>Pseudomonadota</taxon>
        <taxon>Alphaproteobacteria</taxon>
        <taxon>Rhodospirillales</taxon>
        <taxon>Thalassobaculaceae</taxon>
        <taxon>Thalassobaculum</taxon>
    </lineage>
</organism>
<dbReference type="AlphaFoldDB" id="A0A918XWB2"/>
<reference evidence="2" key="2">
    <citation type="submission" date="2020-09" db="EMBL/GenBank/DDBJ databases">
        <authorList>
            <person name="Sun Q."/>
            <person name="Kim S."/>
        </authorList>
    </citation>
    <scope>NUCLEOTIDE SEQUENCE</scope>
    <source>
        <strain evidence="2">KCTC 42651</strain>
    </source>
</reference>
<dbReference type="GO" id="GO:0006493">
    <property type="term" value="P:protein O-linked glycosylation"/>
    <property type="evidence" value="ECO:0007669"/>
    <property type="project" value="InterPro"/>
</dbReference>